<feature type="transmembrane region" description="Helical" evidence="15">
    <location>
        <begin position="386"/>
        <end position="407"/>
    </location>
</feature>
<keyword evidence="18" id="KW-1185">Reference proteome</keyword>
<keyword evidence="13" id="KW-0050">Antiport</keyword>
<dbReference type="PANTHER" id="PTHR10110:SF127">
    <property type="entry name" value="SODIUM_HYDROGEN EXCHANGER 5-RELATED"/>
    <property type="match status" value="1"/>
</dbReference>
<evidence type="ECO:0000256" key="9">
    <source>
        <dbReference type="ARBA" id="ARBA00023136"/>
    </source>
</evidence>
<evidence type="ECO:0000256" key="6">
    <source>
        <dbReference type="ARBA" id="ARBA00022989"/>
    </source>
</evidence>
<keyword evidence="10 13" id="KW-0739">Sodium transport</keyword>
<feature type="transmembrane region" description="Helical" evidence="15">
    <location>
        <begin position="45"/>
        <end position="63"/>
    </location>
</feature>
<keyword evidence="6 15" id="KW-1133">Transmembrane helix</keyword>
<protein>
    <recommendedName>
        <fullName evidence="13">Sodium/hydrogen exchanger</fullName>
    </recommendedName>
</protein>
<evidence type="ECO:0000256" key="12">
    <source>
        <dbReference type="ARBA" id="ARBA00047912"/>
    </source>
</evidence>
<feature type="transmembrane region" description="Helical" evidence="15">
    <location>
        <begin position="20"/>
        <end position="39"/>
    </location>
</feature>
<sequence length="506" mass="55756">MKNSTADKGSPGQEQQAAGVGILLQIMMLVLSFVVGHVLRRHKFYYLPEASASLLIGLIVGGLANISDTETSIRAWFNFHEEFFFLFLLPPIIFQSGFSLSPKPFFSNFGAIVTFAILGTFMASVVTGVLVYLGGLMYLMYRLPFVECLMFGALISATDPVTVLSIFQELGTDMNLYALVFGESVLNDAMAISLYRTMSLVRSNDPSGQNIVMVIVRFLETFVGSMSADIDNLQNLECCLFVLFPYFSYMLAEGLSLSGIVSILFTGIVMKHYTYSNLSENSQRFVSAFFHLISSLAETFIFIYMGFDIAMEKHSWSHLGFILFSILFIAVARAANVFSCAYLVNLVRPAYRQIPLKHQKALCYSGLRGAMAFALALQSVHDLQEGHGQIIFTATTAIVVLTVLLIGGSTGTMLEALQVVGDGHDAHLGEGFEGNNGYVPTACDEDGTPGNKFRMKLSEFRKSAASFSELDRNYLTPFFTSQNGDDEDEEEDDLMPSSRRGGFRGL</sequence>
<dbReference type="Gene3D" id="6.10.140.1330">
    <property type="match status" value="1"/>
</dbReference>
<dbReference type="InterPro" id="IPR006153">
    <property type="entry name" value="Cation/H_exchanger_TM"/>
</dbReference>
<comment type="catalytic activity">
    <reaction evidence="11">
        <text>Na(+)(in) + H(+)(out) = Na(+)(out) + H(+)(in)</text>
        <dbReference type="Rhea" id="RHEA:29419"/>
        <dbReference type="ChEBI" id="CHEBI:15378"/>
        <dbReference type="ChEBI" id="CHEBI:29101"/>
    </reaction>
</comment>
<dbReference type="PANTHER" id="PTHR10110">
    <property type="entry name" value="SODIUM/HYDROGEN EXCHANGER"/>
    <property type="match status" value="1"/>
</dbReference>
<evidence type="ECO:0000256" key="11">
    <source>
        <dbReference type="ARBA" id="ARBA00047524"/>
    </source>
</evidence>
<evidence type="ECO:0000259" key="16">
    <source>
        <dbReference type="Pfam" id="PF00999"/>
    </source>
</evidence>
<feature type="compositionally biased region" description="Acidic residues" evidence="14">
    <location>
        <begin position="484"/>
        <end position="494"/>
    </location>
</feature>
<evidence type="ECO:0000256" key="3">
    <source>
        <dbReference type="ARBA" id="ARBA00022538"/>
    </source>
</evidence>
<evidence type="ECO:0000256" key="15">
    <source>
        <dbReference type="SAM" id="Phobius"/>
    </source>
</evidence>
<comment type="caution">
    <text evidence="17">The sequence shown here is derived from an EMBL/GenBank/DDBJ whole genome shotgun (WGS) entry which is preliminary data.</text>
</comment>
<evidence type="ECO:0000256" key="8">
    <source>
        <dbReference type="ARBA" id="ARBA00023065"/>
    </source>
</evidence>
<name>A0ABR2FBV3_9ROSI</name>
<comment type="catalytic activity">
    <reaction evidence="12">
        <text>K(+)(in) + H(+)(out) = K(+)(out) + H(+)(in)</text>
        <dbReference type="Rhea" id="RHEA:29467"/>
        <dbReference type="ChEBI" id="CHEBI:15378"/>
        <dbReference type="ChEBI" id="CHEBI:29103"/>
    </reaction>
</comment>
<comment type="similarity">
    <text evidence="13">Belongs to the monovalent cation:proton antiporter 1 (CPA1) transporter (TC 2.A.36) family.</text>
</comment>
<keyword evidence="9 15" id="KW-0472">Membrane</keyword>
<evidence type="ECO:0000256" key="10">
    <source>
        <dbReference type="ARBA" id="ARBA00023201"/>
    </source>
</evidence>
<accession>A0ABR2FBV3</accession>
<dbReference type="InterPro" id="IPR004709">
    <property type="entry name" value="NaH_exchanger"/>
</dbReference>
<feature type="transmembrane region" description="Helical" evidence="15">
    <location>
        <begin position="83"/>
        <end position="100"/>
    </location>
</feature>
<evidence type="ECO:0000313" key="17">
    <source>
        <dbReference type="EMBL" id="KAK8575821.1"/>
    </source>
</evidence>
<keyword evidence="2 13" id="KW-0813">Transport</keyword>
<feature type="transmembrane region" description="Helical" evidence="15">
    <location>
        <begin position="361"/>
        <end position="380"/>
    </location>
</feature>
<dbReference type="PRINTS" id="PR01084">
    <property type="entry name" value="NAHEXCHNGR"/>
</dbReference>
<feature type="domain" description="Cation/H+ exchanger transmembrane" evidence="16">
    <location>
        <begin position="32"/>
        <end position="415"/>
    </location>
</feature>
<evidence type="ECO:0000256" key="7">
    <source>
        <dbReference type="ARBA" id="ARBA00023053"/>
    </source>
</evidence>
<evidence type="ECO:0000256" key="5">
    <source>
        <dbReference type="ARBA" id="ARBA00022958"/>
    </source>
</evidence>
<keyword evidence="7" id="KW-0915">Sodium</keyword>
<feature type="transmembrane region" description="Helical" evidence="15">
    <location>
        <begin position="246"/>
        <end position="273"/>
    </location>
</feature>
<evidence type="ECO:0000256" key="14">
    <source>
        <dbReference type="SAM" id="MobiDB-lite"/>
    </source>
</evidence>
<reference evidence="17 18" key="1">
    <citation type="journal article" date="2024" name="G3 (Bethesda)">
        <title>Genome assembly of Hibiscus sabdariffa L. provides insights into metabolisms of medicinal natural products.</title>
        <authorList>
            <person name="Kim T."/>
        </authorList>
    </citation>
    <scope>NUCLEOTIDE SEQUENCE [LARGE SCALE GENOMIC DNA]</scope>
    <source>
        <strain evidence="17">TK-2024</strain>
        <tissue evidence="17">Old leaves</tissue>
    </source>
</reference>
<dbReference type="Pfam" id="PF00999">
    <property type="entry name" value="Na_H_Exchanger"/>
    <property type="match status" value="1"/>
</dbReference>
<dbReference type="NCBIfam" id="TIGR00840">
    <property type="entry name" value="b_cpa1"/>
    <property type="match status" value="1"/>
</dbReference>
<evidence type="ECO:0000256" key="4">
    <source>
        <dbReference type="ARBA" id="ARBA00022692"/>
    </source>
</evidence>
<comment type="subcellular location">
    <subcellularLocation>
        <location evidence="1">Membrane</location>
        <topology evidence="1">Multi-pass membrane protein</topology>
    </subcellularLocation>
</comment>
<feature type="transmembrane region" description="Helical" evidence="15">
    <location>
        <begin position="319"/>
        <end position="341"/>
    </location>
</feature>
<keyword evidence="4 13" id="KW-0812">Transmembrane</keyword>
<evidence type="ECO:0000313" key="18">
    <source>
        <dbReference type="Proteomes" id="UP001472677"/>
    </source>
</evidence>
<organism evidence="17 18">
    <name type="scientific">Hibiscus sabdariffa</name>
    <name type="common">roselle</name>
    <dbReference type="NCBI Taxonomy" id="183260"/>
    <lineage>
        <taxon>Eukaryota</taxon>
        <taxon>Viridiplantae</taxon>
        <taxon>Streptophyta</taxon>
        <taxon>Embryophyta</taxon>
        <taxon>Tracheophyta</taxon>
        <taxon>Spermatophyta</taxon>
        <taxon>Magnoliopsida</taxon>
        <taxon>eudicotyledons</taxon>
        <taxon>Gunneridae</taxon>
        <taxon>Pentapetalae</taxon>
        <taxon>rosids</taxon>
        <taxon>malvids</taxon>
        <taxon>Malvales</taxon>
        <taxon>Malvaceae</taxon>
        <taxon>Malvoideae</taxon>
        <taxon>Hibiscus</taxon>
    </lineage>
</organism>
<dbReference type="InterPro" id="IPR018422">
    <property type="entry name" value="Cation/H_exchanger_CPA1"/>
</dbReference>
<keyword evidence="3" id="KW-0633">Potassium transport</keyword>
<dbReference type="EMBL" id="JBBPBM010000007">
    <property type="protein sequence ID" value="KAK8575821.1"/>
    <property type="molecule type" value="Genomic_DNA"/>
</dbReference>
<feature type="transmembrane region" description="Helical" evidence="15">
    <location>
        <begin position="112"/>
        <end position="133"/>
    </location>
</feature>
<evidence type="ECO:0000256" key="2">
    <source>
        <dbReference type="ARBA" id="ARBA00022448"/>
    </source>
</evidence>
<evidence type="ECO:0000256" key="13">
    <source>
        <dbReference type="RuleBase" id="RU003722"/>
    </source>
</evidence>
<proteinExistence type="inferred from homology"/>
<feature type="region of interest" description="Disordered" evidence="14">
    <location>
        <begin position="477"/>
        <end position="506"/>
    </location>
</feature>
<feature type="transmembrane region" description="Helical" evidence="15">
    <location>
        <begin position="285"/>
        <end position="307"/>
    </location>
</feature>
<gene>
    <name evidence="17" type="ORF">V6N12_063475</name>
</gene>
<keyword evidence="8 13" id="KW-0406">Ion transport</keyword>
<evidence type="ECO:0000256" key="1">
    <source>
        <dbReference type="ARBA" id="ARBA00004141"/>
    </source>
</evidence>
<keyword evidence="5" id="KW-0630">Potassium</keyword>
<feature type="transmembrane region" description="Helical" evidence="15">
    <location>
        <begin position="145"/>
        <end position="168"/>
    </location>
</feature>
<dbReference type="Proteomes" id="UP001472677">
    <property type="component" value="Unassembled WGS sequence"/>
</dbReference>